<sequence length="161" mass="18654">MINAYRGLSVDHLMSRKGGHMAIPPWLVWDSVFRVFQCRMSDVVEDMDPYLDEGIGDVVVGEPFCKVSCVEARRFDGIITIRDEGDSVTYQMVCSNPRFKHLTNKQCNKISPLLKVRKQDKMNRISHPYQEAEGFPQRSFESRTRLYPICEDGRMAHMRAH</sequence>
<dbReference type="Proteomes" id="UP001151760">
    <property type="component" value="Unassembled WGS sequence"/>
</dbReference>
<evidence type="ECO:0000313" key="2">
    <source>
        <dbReference type="Proteomes" id="UP001151760"/>
    </source>
</evidence>
<dbReference type="EMBL" id="BQNB010010857">
    <property type="protein sequence ID" value="GJS82867.1"/>
    <property type="molecule type" value="Genomic_DNA"/>
</dbReference>
<reference evidence="1" key="1">
    <citation type="journal article" date="2022" name="Int. J. Mol. Sci.">
        <title>Draft Genome of Tanacetum Coccineum: Genomic Comparison of Closely Related Tanacetum-Family Plants.</title>
        <authorList>
            <person name="Yamashiro T."/>
            <person name="Shiraishi A."/>
            <person name="Nakayama K."/>
            <person name="Satake H."/>
        </authorList>
    </citation>
    <scope>NUCLEOTIDE SEQUENCE</scope>
</reference>
<name>A0ABQ4Z137_9ASTR</name>
<reference evidence="1" key="2">
    <citation type="submission" date="2022-01" db="EMBL/GenBank/DDBJ databases">
        <authorList>
            <person name="Yamashiro T."/>
            <person name="Shiraishi A."/>
            <person name="Satake H."/>
            <person name="Nakayama K."/>
        </authorList>
    </citation>
    <scope>NUCLEOTIDE SEQUENCE</scope>
</reference>
<organism evidence="1 2">
    <name type="scientific">Tanacetum coccineum</name>
    <dbReference type="NCBI Taxonomy" id="301880"/>
    <lineage>
        <taxon>Eukaryota</taxon>
        <taxon>Viridiplantae</taxon>
        <taxon>Streptophyta</taxon>
        <taxon>Embryophyta</taxon>
        <taxon>Tracheophyta</taxon>
        <taxon>Spermatophyta</taxon>
        <taxon>Magnoliopsida</taxon>
        <taxon>eudicotyledons</taxon>
        <taxon>Gunneridae</taxon>
        <taxon>Pentapetalae</taxon>
        <taxon>asterids</taxon>
        <taxon>campanulids</taxon>
        <taxon>Asterales</taxon>
        <taxon>Asteraceae</taxon>
        <taxon>Asteroideae</taxon>
        <taxon>Anthemideae</taxon>
        <taxon>Anthemidinae</taxon>
        <taxon>Tanacetum</taxon>
    </lineage>
</organism>
<evidence type="ECO:0000313" key="1">
    <source>
        <dbReference type="EMBL" id="GJS82867.1"/>
    </source>
</evidence>
<protein>
    <submittedName>
        <fullName evidence="1">Uncharacterized protein</fullName>
    </submittedName>
</protein>
<comment type="caution">
    <text evidence="1">The sequence shown here is derived from an EMBL/GenBank/DDBJ whole genome shotgun (WGS) entry which is preliminary data.</text>
</comment>
<proteinExistence type="predicted"/>
<accession>A0ABQ4Z137</accession>
<keyword evidence="2" id="KW-1185">Reference proteome</keyword>
<gene>
    <name evidence="1" type="ORF">Tco_0749408</name>
</gene>